<sequence length="42" mass="4879">MVFILSQSKQSIENKEERSCILKIFMSISKEYLLLLALRTSS</sequence>
<accession>A0A2P2KB52</accession>
<organism evidence="1">
    <name type="scientific">Rhizophora mucronata</name>
    <name type="common">Asiatic mangrove</name>
    <dbReference type="NCBI Taxonomy" id="61149"/>
    <lineage>
        <taxon>Eukaryota</taxon>
        <taxon>Viridiplantae</taxon>
        <taxon>Streptophyta</taxon>
        <taxon>Embryophyta</taxon>
        <taxon>Tracheophyta</taxon>
        <taxon>Spermatophyta</taxon>
        <taxon>Magnoliopsida</taxon>
        <taxon>eudicotyledons</taxon>
        <taxon>Gunneridae</taxon>
        <taxon>Pentapetalae</taxon>
        <taxon>rosids</taxon>
        <taxon>fabids</taxon>
        <taxon>Malpighiales</taxon>
        <taxon>Rhizophoraceae</taxon>
        <taxon>Rhizophora</taxon>
    </lineage>
</organism>
<dbReference type="EMBL" id="GGEC01022485">
    <property type="protein sequence ID" value="MBX02969.1"/>
    <property type="molecule type" value="Transcribed_RNA"/>
</dbReference>
<protein>
    <submittedName>
        <fullName evidence="1">Uncharacterized protein</fullName>
    </submittedName>
</protein>
<evidence type="ECO:0000313" key="1">
    <source>
        <dbReference type="EMBL" id="MBX02969.1"/>
    </source>
</evidence>
<name>A0A2P2KB52_RHIMU</name>
<proteinExistence type="predicted"/>
<reference evidence="1" key="1">
    <citation type="submission" date="2018-02" db="EMBL/GenBank/DDBJ databases">
        <title>Rhizophora mucronata_Transcriptome.</title>
        <authorList>
            <person name="Meera S.P."/>
            <person name="Sreeshan A."/>
            <person name="Augustine A."/>
        </authorList>
    </citation>
    <scope>NUCLEOTIDE SEQUENCE</scope>
    <source>
        <tissue evidence="1">Leaf</tissue>
    </source>
</reference>
<dbReference type="AlphaFoldDB" id="A0A2P2KB52"/>